<accession>A0A7T6ZCF8</accession>
<dbReference type="InterPro" id="IPR017853">
    <property type="entry name" value="GH"/>
</dbReference>
<evidence type="ECO:0000313" key="1">
    <source>
        <dbReference type="EMBL" id="QQK80827.1"/>
    </source>
</evidence>
<dbReference type="RefSeq" id="WP_200085193.1">
    <property type="nucleotide sequence ID" value="NZ_CP054706.1"/>
</dbReference>
<dbReference type="Proteomes" id="UP000595349">
    <property type="component" value="Chromosome"/>
</dbReference>
<dbReference type="KEGG" id="scib:HUG20_13600"/>
<organism evidence="1 2">
    <name type="scientific">Salicibibacter cibi</name>
    <dbReference type="NCBI Taxonomy" id="2743001"/>
    <lineage>
        <taxon>Bacteria</taxon>
        <taxon>Bacillati</taxon>
        <taxon>Bacillota</taxon>
        <taxon>Bacilli</taxon>
        <taxon>Bacillales</taxon>
        <taxon>Bacillaceae</taxon>
        <taxon>Salicibibacter</taxon>
    </lineage>
</organism>
<reference evidence="1 2" key="1">
    <citation type="submission" date="2020-06" db="EMBL/GenBank/DDBJ databases">
        <title>Genomic analysis of Salicibibacter sp. NKC21-4.</title>
        <authorList>
            <person name="Oh Y.J."/>
        </authorList>
    </citation>
    <scope>NUCLEOTIDE SEQUENCE [LARGE SCALE GENOMIC DNA]</scope>
    <source>
        <strain evidence="1 2">NKC21-4</strain>
    </source>
</reference>
<dbReference type="SUPFAM" id="SSF51445">
    <property type="entry name" value="(Trans)glycosidases"/>
    <property type="match status" value="1"/>
</dbReference>
<evidence type="ECO:0000313" key="2">
    <source>
        <dbReference type="Proteomes" id="UP000595349"/>
    </source>
</evidence>
<name>A0A7T6ZCF8_9BACI</name>
<keyword evidence="2" id="KW-1185">Reference proteome</keyword>
<dbReference type="AlphaFoldDB" id="A0A7T6ZCF8"/>
<gene>
    <name evidence="1" type="ORF">HUG20_13600</name>
</gene>
<proteinExistence type="predicted"/>
<sequence length="340" mass="39717">MKNQRALMQKGVNYDTGTNFSPDSLTREWLERLMEQEIRAIRDQLHCTSIQIYGTDVDRLIACAKTALENGLHVWLQPRLVEGNQEETLAHLSEVARATEQLRKKYKRIDLNLGCELSIFSSGMIPGNNYAERASKLSTMWWLLPWYNKKLNDYLSKACKVVREKFKGKISYGAALWERVNWKEFDVVGLNLYKVPYNESRYVKTLRKFHRQNKPIVIFEFGCATYEGADKKGPESHEIIDWSTSIPQIKGNVKRSERVQANYIIDLLKIYKSENIYGAFIYDFIQPYHPYSPDTRYDLDMAGYSIVKVYPPNSEKPYESGYWEPKEAFHEIAKFNTTNK</sequence>
<dbReference type="EMBL" id="CP054706">
    <property type="protein sequence ID" value="QQK80827.1"/>
    <property type="molecule type" value="Genomic_DNA"/>
</dbReference>
<protein>
    <submittedName>
        <fullName evidence="1">Abortive phage infection protein</fullName>
    </submittedName>
</protein>
<dbReference type="Gene3D" id="3.20.20.80">
    <property type="entry name" value="Glycosidases"/>
    <property type="match status" value="1"/>
</dbReference>